<evidence type="ECO:0000313" key="2">
    <source>
        <dbReference type="EMBL" id="PUU75764.1"/>
    </source>
</evidence>
<feature type="transmembrane region" description="Helical" evidence="1">
    <location>
        <begin position="25"/>
        <end position="48"/>
    </location>
</feature>
<name>A0A2T6ZK27_TUBBO</name>
<protein>
    <submittedName>
        <fullName evidence="2">Uncharacterized protein</fullName>
    </submittedName>
</protein>
<reference evidence="2 3" key="1">
    <citation type="submission" date="2017-04" db="EMBL/GenBank/DDBJ databases">
        <title>Draft genome sequence of Tuber borchii Vittad., a whitish edible truffle.</title>
        <authorList>
            <consortium name="DOE Joint Genome Institute"/>
            <person name="Murat C."/>
            <person name="Kuo A."/>
            <person name="Barry K.W."/>
            <person name="Clum A."/>
            <person name="Dockter R.B."/>
            <person name="Fauchery L."/>
            <person name="Iotti M."/>
            <person name="Kohler A."/>
            <person name="Labutti K."/>
            <person name="Lindquist E.A."/>
            <person name="Lipzen A."/>
            <person name="Ohm R.A."/>
            <person name="Wang M."/>
            <person name="Grigoriev I.V."/>
            <person name="Zambonelli A."/>
            <person name="Martin F.M."/>
        </authorList>
    </citation>
    <scope>NUCLEOTIDE SEQUENCE [LARGE SCALE GENOMIC DNA]</scope>
    <source>
        <strain evidence="2 3">Tbo3840</strain>
    </source>
</reference>
<evidence type="ECO:0000313" key="3">
    <source>
        <dbReference type="Proteomes" id="UP000244722"/>
    </source>
</evidence>
<comment type="caution">
    <text evidence="2">The sequence shown here is derived from an EMBL/GenBank/DDBJ whole genome shotgun (WGS) entry which is preliminary data.</text>
</comment>
<sequence>MSAIYQSFEVVGCRFTFVQRLGPHLFSSFVVEIPIYYFAITFILYFILQ</sequence>
<evidence type="ECO:0000256" key="1">
    <source>
        <dbReference type="SAM" id="Phobius"/>
    </source>
</evidence>
<keyword evidence="1" id="KW-1133">Transmembrane helix</keyword>
<dbReference type="EMBL" id="NESQ01000215">
    <property type="protein sequence ID" value="PUU75764.1"/>
    <property type="molecule type" value="Genomic_DNA"/>
</dbReference>
<keyword evidence="3" id="KW-1185">Reference proteome</keyword>
<gene>
    <name evidence="2" type="ORF">B9Z19DRAFT_993190</name>
</gene>
<keyword evidence="1" id="KW-0472">Membrane</keyword>
<proteinExistence type="predicted"/>
<dbReference type="AlphaFoldDB" id="A0A2T6ZK27"/>
<accession>A0A2T6ZK27</accession>
<dbReference type="OrthoDB" id="1938591at2759"/>
<keyword evidence="1" id="KW-0812">Transmembrane</keyword>
<organism evidence="2 3">
    <name type="scientific">Tuber borchii</name>
    <name type="common">White truffle</name>
    <dbReference type="NCBI Taxonomy" id="42251"/>
    <lineage>
        <taxon>Eukaryota</taxon>
        <taxon>Fungi</taxon>
        <taxon>Dikarya</taxon>
        <taxon>Ascomycota</taxon>
        <taxon>Pezizomycotina</taxon>
        <taxon>Pezizomycetes</taxon>
        <taxon>Pezizales</taxon>
        <taxon>Tuberaceae</taxon>
        <taxon>Tuber</taxon>
    </lineage>
</organism>
<dbReference type="Proteomes" id="UP000244722">
    <property type="component" value="Unassembled WGS sequence"/>
</dbReference>